<evidence type="ECO:0000256" key="1">
    <source>
        <dbReference type="ARBA" id="ARBA00006479"/>
    </source>
</evidence>
<evidence type="ECO:0000313" key="2">
    <source>
        <dbReference type="EMBL" id="MEF3834995.1"/>
    </source>
</evidence>
<accession>A0ABU7XW96</accession>
<dbReference type="Pfam" id="PF00480">
    <property type="entry name" value="ROK"/>
    <property type="match status" value="1"/>
</dbReference>
<dbReference type="EMBL" id="JAODOP010000004">
    <property type="protein sequence ID" value="MEF3834995.1"/>
    <property type="molecule type" value="Genomic_DNA"/>
</dbReference>
<organism evidence="2 3">
    <name type="scientific">Flavivirga spongiicola</name>
    <dbReference type="NCBI Taxonomy" id="421621"/>
    <lineage>
        <taxon>Bacteria</taxon>
        <taxon>Pseudomonadati</taxon>
        <taxon>Bacteroidota</taxon>
        <taxon>Flavobacteriia</taxon>
        <taxon>Flavobacteriales</taxon>
        <taxon>Flavobacteriaceae</taxon>
        <taxon>Flavivirga</taxon>
    </lineage>
</organism>
<keyword evidence="3" id="KW-1185">Reference proteome</keyword>
<sequence length="308" mass="33006">MNENIGIGIDLGGTSIKSGLVSSTGKILWESKRPTKANTSQNEVIQNILDVCDEAMSAASQKNIHVATIGLGTPGLVDNEDVIVGGAENIIDWINVPMGQLIKSNTKLSAYVANDADMMAMGELYFSNSDAIGTALFLTLGTGIGGALFVDGKLFQGHYGFGGEYGLFPMIINNDVLYWEEVASTAAMVKKYKDSCKNKPSNIKMNGEYIVKKYFENEALAQKVVNDTSKLVGLGISGYINVFNPKKIIIGGGISMAGGFFIEKIKESAQQYAIKESFENVQILSAKLGNKAGFIGAGIYALNRKNNL</sequence>
<comment type="similarity">
    <text evidence="1">Belongs to the ROK (NagC/XylR) family.</text>
</comment>
<reference evidence="2 3" key="1">
    <citation type="submission" date="2022-09" db="EMBL/GenBank/DDBJ databases">
        <title>Genome sequencing of Flavivirga sp. MEBiC05379.</title>
        <authorList>
            <person name="Oh H.-M."/>
            <person name="Kwon K.K."/>
            <person name="Park M.J."/>
            <person name="Yang S.-H."/>
        </authorList>
    </citation>
    <scope>NUCLEOTIDE SEQUENCE [LARGE SCALE GENOMIC DNA]</scope>
    <source>
        <strain evidence="2 3">MEBiC05379</strain>
    </source>
</reference>
<dbReference type="Proteomes" id="UP001337305">
    <property type="component" value="Unassembled WGS sequence"/>
</dbReference>
<comment type="caution">
    <text evidence="2">The sequence shown here is derived from an EMBL/GenBank/DDBJ whole genome shotgun (WGS) entry which is preliminary data.</text>
</comment>
<evidence type="ECO:0000313" key="3">
    <source>
        <dbReference type="Proteomes" id="UP001337305"/>
    </source>
</evidence>
<dbReference type="RefSeq" id="WP_303307298.1">
    <property type="nucleotide sequence ID" value="NZ_JAODOP010000004.1"/>
</dbReference>
<dbReference type="PANTHER" id="PTHR18964:SF149">
    <property type="entry name" value="BIFUNCTIONAL UDP-N-ACETYLGLUCOSAMINE 2-EPIMERASE_N-ACETYLMANNOSAMINE KINASE"/>
    <property type="match status" value="1"/>
</dbReference>
<name>A0ABU7XW96_9FLAO</name>
<dbReference type="SUPFAM" id="SSF53067">
    <property type="entry name" value="Actin-like ATPase domain"/>
    <property type="match status" value="1"/>
</dbReference>
<gene>
    <name evidence="2" type="ORF">N1F79_17820</name>
</gene>
<dbReference type="InterPro" id="IPR043129">
    <property type="entry name" value="ATPase_NBD"/>
</dbReference>
<dbReference type="PANTHER" id="PTHR18964">
    <property type="entry name" value="ROK (REPRESSOR, ORF, KINASE) FAMILY"/>
    <property type="match status" value="1"/>
</dbReference>
<proteinExistence type="inferred from homology"/>
<dbReference type="Gene3D" id="3.30.420.40">
    <property type="match status" value="2"/>
</dbReference>
<dbReference type="InterPro" id="IPR000600">
    <property type="entry name" value="ROK"/>
</dbReference>
<protein>
    <submittedName>
        <fullName evidence="2">ROK family protein</fullName>
    </submittedName>
</protein>